<dbReference type="AlphaFoldDB" id="A0A6A6GXR1"/>
<reference evidence="1" key="1">
    <citation type="journal article" date="2020" name="Stud. Mycol.">
        <title>101 Dothideomycetes genomes: a test case for predicting lifestyles and emergence of pathogens.</title>
        <authorList>
            <person name="Haridas S."/>
            <person name="Albert R."/>
            <person name="Binder M."/>
            <person name="Bloem J."/>
            <person name="Labutti K."/>
            <person name="Salamov A."/>
            <person name="Andreopoulos B."/>
            <person name="Baker S."/>
            <person name="Barry K."/>
            <person name="Bills G."/>
            <person name="Bluhm B."/>
            <person name="Cannon C."/>
            <person name="Castanera R."/>
            <person name="Culley D."/>
            <person name="Daum C."/>
            <person name="Ezra D."/>
            <person name="Gonzalez J."/>
            <person name="Henrissat B."/>
            <person name="Kuo A."/>
            <person name="Liang C."/>
            <person name="Lipzen A."/>
            <person name="Lutzoni F."/>
            <person name="Magnuson J."/>
            <person name="Mondo S."/>
            <person name="Nolan M."/>
            <person name="Ohm R."/>
            <person name="Pangilinan J."/>
            <person name="Park H.-J."/>
            <person name="Ramirez L."/>
            <person name="Alfaro M."/>
            <person name="Sun H."/>
            <person name="Tritt A."/>
            <person name="Yoshinaga Y."/>
            <person name="Zwiers L.-H."/>
            <person name="Turgeon B."/>
            <person name="Goodwin S."/>
            <person name="Spatafora J."/>
            <person name="Crous P."/>
            <person name="Grigoriev I."/>
        </authorList>
    </citation>
    <scope>NUCLEOTIDE SEQUENCE</scope>
    <source>
        <strain evidence="1">Tuck. ex Michener</strain>
    </source>
</reference>
<proteinExistence type="predicted"/>
<protein>
    <submittedName>
        <fullName evidence="1">Uncharacterized protein</fullName>
    </submittedName>
</protein>
<dbReference type="EMBL" id="ML991840">
    <property type="protein sequence ID" value="KAF2230497.1"/>
    <property type="molecule type" value="Genomic_DNA"/>
</dbReference>
<sequence>MTPQREDIHVTFTAQDTLAGLFRSPSWNAERDKAWFLSAPSNGSPETALSVPILASNKAQDIDIIRLVAIDLLASCKTIDTFFGNLSMQDALYGNREDNSITALEMHRRTMCSPAAGHHAREPSALPRWPGLHGGDDVEERWATLRAKRRQLNGIQRRSSEQGEYW</sequence>
<name>A0A6A6GXR1_VIRVR</name>
<gene>
    <name evidence="1" type="ORF">EV356DRAFT_339748</name>
</gene>
<evidence type="ECO:0000313" key="1">
    <source>
        <dbReference type="EMBL" id="KAF2230497.1"/>
    </source>
</evidence>
<accession>A0A6A6GXR1</accession>
<keyword evidence="2" id="KW-1185">Reference proteome</keyword>
<dbReference type="OrthoDB" id="3946545at2759"/>
<evidence type="ECO:0000313" key="2">
    <source>
        <dbReference type="Proteomes" id="UP000800092"/>
    </source>
</evidence>
<organism evidence="1 2">
    <name type="scientific">Viridothelium virens</name>
    <name type="common">Speckled blister lichen</name>
    <name type="synonym">Trypethelium virens</name>
    <dbReference type="NCBI Taxonomy" id="1048519"/>
    <lineage>
        <taxon>Eukaryota</taxon>
        <taxon>Fungi</taxon>
        <taxon>Dikarya</taxon>
        <taxon>Ascomycota</taxon>
        <taxon>Pezizomycotina</taxon>
        <taxon>Dothideomycetes</taxon>
        <taxon>Dothideomycetes incertae sedis</taxon>
        <taxon>Trypetheliales</taxon>
        <taxon>Trypetheliaceae</taxon>
        <taxon>Viridothelium</taxon>
    </lineage>
</organism>
<dbReference type="Proteomes" id="UP000800092">
    <property type="component" value="Unassembled WGS sequence"/>
</dbReference>